<evidence type="ECO:0000256" key="1">
    <source>
        <dbReference type="SAM" id="MobiDB-lite"/>
    </source>
</evidence>
<keyword evidence="3" id="KW-1185">Reference proteome</keyword>
<feature type="region of interest" description="Disordered" evidence="1">
    <location>
        <begin position="464"/>
        <end position="484"/>
    </location>
</feature>
<evidence type="ECO:0000313" key="2">
    <source>
        <dbReference type="EMBL" id="CAH0050390.1"/>
    </source>
</evidence>
<evidence type="ECO:0000313" key="3">
    <source>
        <dbReference type="Proteomes" id="UP000775872"/>
    </source>
</evidence>
<gene>
    <name evidence="2" type="ORF">CSOL1703_00002362</name>
</gene>
<protein>
    <submittedName>
        <fullName evidence="2">Uncharacterized protein</fullName>
    </submittedName>
</protein>
<comment type="caution">
    <text evidence="2">The sequence shown here is derived from an EMBL/GenBank/DDBJ whole genome shotgun (WGS) entry which is preliminary data.</text>
</comment>
<accession>A0A9N9Z7S0</accession>
<organism evidence="2 3">
    <name type="scientific">Clonostachys solani</name>
    <dbReference type="NCBI Taxonomy" id="160281"/>
    <lineage>
        <taxon>Eukaryota</taxon>
        <taxon>Fungi</taxon>
        <taxon>Dikarya</taxon>
        <taxon>Ascomycota</taxon>
        <taxon>Pezizomycotina</taxon>
        <taxon>Sordariomycetes</taxon>
        <taxon>Hypocreomycetidae</taxon>
        <taxon>Hypocreales</taxon>
        <taxon>Bionectriaceae</taxon>
        <taxon>Clonostachys</taxon>
    </lineage>
</organism>
<sequence length="508" mass="57488">MALVGPTLPHFTYARIKGELDSPTAWPFLSSFEAVRLLTARSLKGQYTDEAACDSQPSFFLPRFEWPSSDESELSNALNVSPNDAVGEIGRIPPMPPWQDPVWLQNQVLSRAPGWKQHLTDIRNVLVEIHEQRFLSQAGVNSLLTIMLYGLEGIISKISSPLRICMYKQGDVYVPAFYRSPPSEHRYVPGTTLVRGSHIGGLPYPNWTWFNMAGRRFLVGAIQFYDGQNNSGVHWSTIIFDRQTATLYYIDTLVPLREERFKAACFSVRSFWFHQGLPFSFTAICLNLAHHERPGSSGVLSIFTLWIMIRGLVGCDLRSMDELEALPVHPFPPIHRSYFNSTLGLLAPTWHLWNNPEISLSHARAILAAICCNELGIRNNKIRLVGGGDVPIHGASRFRYHLFGSPEAMYSITSGFSALGGYLPIEIWPIPQFPANWRRVFRPPAAGSENPTYRPFVWRDARATPSPDELPPPPHWFRRPRDGGHSELRAGRTYYTHESMFVMPPVPY</sequence>
<name>A0A9N9Z7S0_9HYPO</name>
<dbReference type="EMBL" id="CABFOC020000035">
    <property type="protein sequence ID" value="CAH0050390.1"/>
    <property type="molecule type" value="Genomic_DNA"/>
</dbReference>
<dbReference type="OrthoDB" id="5123850at2759"/>
<reference evidence="2" key="1">
    <citation type="submission" date="2021-10" db="EMBL/GenBank/DDBJ databases">
        <authorList>
            <person name="Piombo E."/>
        </authorList>
    </citation>
    <scope>NUCLEOTIDE SEQUENCE</scope>
</reference>
<dbReference type="AlphaFoldDB" id="A0A9N9Z7S0"/>
<dbReference type="Proteomes" id="UP000775872">
    <property type="component" value="Unassembled WGS sequence"/>
</dbReference>
<proteinExistence type="predicted"/>